<accession>A0A1M5WNT5</accession>
<dbReference type="EMBL" id="FQWQ01000005">
    <property type="protein sequence ID" value="SHH89151.1"/>
    <property type="molecule type" value="Genomic_DNA"/>
</dbReference>
<proteinExistence type="predicted"/>
<protein>
    <recommendedName>
        <fullName evidence="3">YD repeat-containing protein</fullName>
    </recommendedName>
</protein>
<dbReference type="RefSeq" id="WP_073141791.1">
    <property type="nucleotide sequence ID" value="NZ_FQWQ01000005.1"/>
</dbReference>
<evidence type="ECO:0000313" key="1">
    <source>
        <dbReference type="EMBL" id="SHH89151.1"/>
    </source>
</evidence>
<reference evidence="1 2" key="1">
    <citation type="submission" date="2016-11" db="EMBL/GenBank/DDBJ databases">
        <authorList>
            <person name="Jaros S."/>
            <person name="Januszkiewicz K."/>
            <person name="Wedrychowicz H."/>
        </authorList>
    </citation>
    <scope>NUCLEOTIDE SEQUENCE [LARGE SCALE GENOMIC DNA]</scope>
    <source>
        <strain evidence="1 2">DSM 24574</strain>
    </source>
</reference>
<sequence length="254" mass="30043">MKKIIPLFILLTGLFTQCEDHDATPSPEKKSRAERMSYGERSYRVLGYNDSGQIGTIRQGLIDQGDSTETVYSIRYDHEQIAKIIREDHTEMYEFIYKESRLTETLEYTNDQITQMHFFDYDDQGWVKTWITLQGSPEAGFTPAIKRGYEYDGRGNAVKMEYYEYQRDVLDFVRRSTTTYESFDDKKNSAALFLNFYHPYHVLFQNNPATWRIKNENGSEGATHYEYVYNEEGYVTHQREVSGEMEVRFYFSKD</sequence>
<dbReference type="STRING" id="947013.SAMN04488109_5870"/>
<name>A0A1M5WNT5_9BACT</name>
<gene>
    <name evidence="1" type="ORF">SAMN04488109_5870</name>
</gene>
<evidence type="ECO:0008006" key="3">
    <source>
        <dbReference type="Google" id="ProtNLM"/>
    </source>
</evidence>
<evidence type="ECO:0000313" key="2">
    <source>
        <dbReference type="Proteomes" id="UP000184212"/>
    </source>
</evidence>
<dbReference type="Proteomes" id="UP000184212">
    <property type="component" value="Unassembled WGS sequence"/>
</dbReference>
<dbReference type="AlphaFoldDB" id="A0A1M5WNT5"/>
<keyword evidence="2" id="KW-1185">Reference proteome</keyword>
<organism evidence="1 2">
    <name type="scientific">Chryseolinea serpens</name>
    <dbReference type="NCBI Taxonomy" id="947013"/>
    <lineage>
        <taxon>Bacteria</taxon>
        <taxon>Pseudomonadati</taxon>
        <taxon>Bacteroidota</taxon>
        <taxon>Cytophagia</taxon>
        <taxon>Cytophagales</taxon>
        <taxon>Fulvivirgaceae</taxon>
        <taxon>Chryseolinea</taxon>
    </lineage>
</organism>
<dbReference type="OrthoDB" id="982490at2"/>